<dbReference type="InterPro" id="IPR005263">
    <property type="entry name" value="DapA"/>
</dbReference>
<evidence type="ECO:0000256" key="10">
    <source>
        <dbReference type="ARBA" id="ARBA00023270"/>
    </source>
</evidence>
<comment type="catalytic activity">
    <reaction evidence="11 12">
        <text>L-aspartate 4-semialdehyde + pyruvate = (2S,4S)-4-hydroxy-2,3,4,5-tetrahydrodipicolinate + H2O + H(+)</text>
        <dbReference type="Rhea" id="RHEA:34171"/>
        <dbReference type="ChEBI" id="CHEBI:15361"/>
        <dbReference type="ChEBI" id="CHEBI:15377"/>
        <dbReference type="ChEBI" id="CHEBI:15378"/>
        <dbReference type="ChEBI" id="CHEBI:67139"/>
        <dbReference type="ChEBI" id="CHEBI:537519"/>
        <dbReference type="EC" id="4.3.3.7"/>
    </reaction>
</comment>
<evidence type="ECO:0000256" key="11">
    <source>
        <dbReference type="ARBA" id="ARBA00047836"/>
    </source>
</evidence>
<keyword evidence="6 12" id="KW-0028">Amino-acid biosynthesis</keyword>
<accession>A0A4Y9AK66</accession>
<dbReference type="PROSITE" id="PS00665">
    <property type="entry name" value="DHDPS_1"/>
    <property type="match status" value="1"/>
</dbReference>
<dbReference type="PIRSF" id="PIRSF001365">
    <property type="entry name" value="DHDPS"/>
    <property type="match status" value="1"/>
</dbReference>
<dbReference type="EMBL" id="SRHY01000001">
    <property type="protein sequence ID" value="TFJ94791.1"/>
    <property type="molecule type" value="Genomic_DNA"/>
</dbReference>
<dbReference type="HAMAP" id="MF_00418">
    <property type="entry name" value="DapA"/>
    <property type="match status" value="1"/>
</dbReference>
<evidence type="ECO:0000256" key="2">
    <source>
        <dbReference type="ARBA" id="ARBA00005120"/>
    </source>
</evidence>
<dbReference type="Pfam" id="PF00701">
    <property type="entry name" value="DHDPS"/>
    <property type="match status" value="1"/>
</dbReference>
<dbReference type="GO" id="GO:0005829">
    <property type="term" value="C:cytosol"/>
    <property type="evidence" value="ECO:0007669"/>
    <property type="project" value="TreeGrafter"/>
</dbReference>
<dbReference type="AlphaFoldDB" id="A0A4Y9AK66"/>
<dbReference type="SUPFAM" id="SSF51569">
    <property type="entry name" value="Aldolase"/>
    <property type="match status" value="1"/>
</dbReference>
<dbReference type="OrthoDB" id="9782828at2"/>
<keyword evidence="17" id="KW-1185">Reference proteome</keyword>
<reference evidence="16 17" key="1">
    <citation type="submission" date="2019-03" db="EMBL/GenBank/DDBJ databases">
        <title>Genome sequence of Lentibacillus salicampi ATCC BAA-719.</title>
        <authorList>
            <person name="Maclea K.S."/>
            <person name="Simoes Junior M."/>
        </authorList>
    </citation>
    <scope>NUCLEOTIDE SEQUENCE [LARGE SCALE GENOMIC DNA]</scope>
    <source>
        <strain evidence="16 17">ATCC BAA-719</strain>
    </source>
</reference>
<comment type="subunit">
    <text evidence="12">Homotetramer; dimer of dimers.</text>
</comment>
<evidence type="ECO:0000256" key="8">
    <source>
        <dbReference type="ARBA" id="ARBA00023154"/>
    </source>
</evidence>
<evidence type="ECO:0000313" key="17">
    <source>
        <dbReference type="Proteomes" id="UP000298484"/>
    </source>
</evidence>
<dbReference type="UniPathway" id="UPA00034">
    <property type="reaction ID" value="UER00017"/>
</dbReference>
<evidence type="ECO:0000256" key="12">
    <source>
        <dbReference type="HAMAP-Rule" id="MF_00418"/>
    </source>
</evidence>
<sequence>MMDFGKVLTAMVTPFDANGQIDFAQTTELIEYLLDNGSEGLVVGGTTGESPTLSNDEKIALFRHTVKIANNRVPVIAGTGSNHTEASITLTKAAEEAGADGVMLVVPYYNKPNEEGLYQHFTAIAKETTLPVMLYNIPGRSVVKMNADTIVRLSEINNIVAVKEASGDLDQVSEIIEQTSDDFLVYSGEDSITLPMLSLGSDGVVSVASHVAGNEIQDMVRAYQSGDVTTAASMHRRLLPIMKGLFAQPSPVPVKTALNMKGIDVGSVRLPLVPLTDPEKEALKNLMQC</sequence>
<evidence type="ECO:0000256" key="7">
    <source>
        <dbReference type="ARBA" id="ARBA00022915"/>
    </source>
</evidence>
<dbReference type="NCBIfam" id="TIGR00674">
    <property type="entry name" value="dapA"/>
    <property type="match status" value="1"/>
</dbReference>
<feature type="active site" description="Proton donor/acceptor" evidence="12 14">
    <location>
        <position position="135"/>
    </location>
</feature>
<comment type="pathway">
    <text evidence="2 12">Amino-acid biosynthesis; L-lysine biosynthesis via DAP pathway; (S)-tetrahydrodipicolinate from L-aspartate: step 3/4.</text>
</comment>
<dbReference type="EC" id="4.3.3.7" evidence="4 12"/>
<dbReference type="SMART" id="SM01130">
    <property type="entry name" value="DHDPS"/>
    <property type="match status" value="1"/>
</dbReference>
<feature type="site" description="Part of a proton relay during catalysis" evidence="12">
    <location>
        <position position="109"/>
    </location>
</feature>
<dbReference type="InterPro" id="IPR020624">
    <property type="entry name" value="Schiff_base-form_aldolases_CS"/>
</dbReference>
<proteinExistence type="inferred from homology"/>
<organism evidence="16 17">
    <name type="scientific">Lentibacillus salicampi</name>
    <dbReference type="NCBI Taxonomy" id="175306"/>
    <lineage>
        <taxon>Bacteria</taxon>
        <taxon>Bacillati</taxon>
        <taxon>Bacillota</taxon>
        <taxon>Bacilli</taxon>
        <taxon>Bacillales</taxon>
        <taxon>Bacillaceae</taxon>
        <taxon>Lentibacillus</taxon>
    </lineage>
</organism>
<keyword evidence="8 12" id="KW-0457">Lysine biosynthesis</keyword>
<evidence type="ECO:0000256" key="9">
    <source>
        <dbReference type="ARBA" id="ARBA00023239"/>
    </source>
</evidence>
<keyword evidence="10 12" id="KW-0704">Schiff base</keyword>
<evidence type="ECO:0000256" key="13">
    <source>
        <dbReference type="PIRNR" id="PIRNR001365"/>
    </source>
</evidence>
<name>A0A4Y9AK66_9BACI</name>
<feature type="active site" description="Schiff-base intermediate with substrate" evidence="12 14">
    <location>
        <position position="163"/>
    </location>
</feature>
<comment type="subcellular location">
    <subcellularLocation>
        <location evidence="12">Cytoplasm</location>
    </subcellularLocation>
</comment>
<dbReference type="GO" id="GO:0009089">
    <property type="term" value="P:lysine biosynthetic process via diaminopimelate"/>
    <property type="evidence" value="ECO:0007669"/>
    <property type="project" value="UniProtKB-UniRule"/>
</dbReference>
<comment type="function">
    <text evidence="1 12">Catalyzes the condensation of (S)-aspartate-beta-semialdehyde [(S)-ASA] and pyruvate to 4-hydroxy-tetrahydrodipicolinate (HTPA).</text>
</comment>
<keyword evidence="7 12" id="KW-0220">Diaminopimelate biosynthesis</keyword>
<protein>
    <recommendedName>
        <fullName evidence="4 12">4-hydroxy-tetrahydrodipicolinate synthase</fullName>
        <shortName evidence="12">HTPA synthase</shortName>
        <ecNumber evidence="4 12">4.3.3.7</ecNumber>
    </recommendedName>
</protein>
<evidence type="ECO:0000256" key="3">
    <source>
        <dbReference type="ARBA" id="ARBA00007592"/>
    </source>
</evidence>
<dbReference type="InterPro" id="IPR020625">
    <property type="entry name" value="Schiff_base-form_aldolases_AS"/>
</dbReference>
<dbReference type="PANTHER" id="PTHR12128">
    <property type="entry name" value="DIHYDRODIPICOLINATE SYNTHASE"/>
    <property type="match status" value="1"/>
</dbReference>
<dbReference type="CDD" id="cd00950">
    <property type="entry name" value="DHDPS"/>
    <property type="match status" value="1"/>
</dbReference>
<comment type="caution">
    <text evidence="12">Was originally thought to be a dihydrodipicolinate synthase (DHDPS), catalyzing the condensation of (S)-aspartate-beta-semialdehyde [(S)-ASA] and pyruvate to dihydrodipicolinate (DHDP). However, it was shown in E.coli that the product of the enzymatic reaction is not dihydrodipicolinate but in fact (4S)-4-hydroxy-2,3,4,5-tetrahydro-(2S)-dipicolinic acid (HTPA), and that the consecutive dehydration reaction leading to DHDP is not spontaneous but catalyzed by DapB.</text>
</comment>
<feature type="binding site" evidence="12 15">
    <location>
        <position position="47"/>
    </location>
    <ligand>
        <name>pyruvate</name>
        <dbReference type="ChEBI" id="CHEBI:15361"/>
    </ligand>
</feature>
<dbReference type="PANTHER" id="PTHR12128:SF66">
    <property type="entry name" value="4-HYDROXY-2-OXOGLUTARATE ALDOLASE, MITOCHONDRIAL"/>
    <property type="match status" value="1"/>
</dbReference>
<evidence type="ECO:0000313" key="16">
    <source>
        <dbReference type="EMBL" id="TFJ94791.1"/>
    </source>
</evidence>
<evidence type="ECO:0000256" key="1">
    <source>
        <dbReference type="ARBA" id="ARBA00003294"/>
    </source>
</evidence>
<dbReference type="PROSITE" id="PS00666">
    <property type="entry name" value="DHDPS_2"/>
    <property type="match status" value="1"/>
</dbReference>
<evidence type="ECO:0000256" key="15">
    <source>
        <dbReference type="PIRSR" id="PIRSR001365-2"/>
    </source>
</evidence>
<dbReference type="PRINTS" id="PR00146">
    <property type="entry name" value="DHPICSNTHASE"/>
</dbReference>
<feature type="site" description="Part of a proton relay during catalysis" evidence="12">
    <location>
        <position position="46"/>
    </location>
</feature>
<comment type="similarity">
    <text evidence="3 12 13">Belongs to the DapA family.</text>
</comment>
<evidence type="ECO:0000256" key="14">
    <source>
        <dbReference type="PIRSR" id="PIRSR001365-1"/>
    </source>
</evidence>
<gene>
    <name evidence="12 16" type="primary">dapA</name>
    <name evidence="16" type="ORF">E4U82_02010</name>
</gene>
<keyword evidence="9 12" id="KW-0456">Lyase</keyword>
<dbReference type="GO" id="GO:0019877">
    <property type="term" value="P:diaminopimelate biosynthetic process"/>
    <property type="evidence" value="ECO:0007669"/>
    <property type="project" value="UniProtKB-UniRule"/>
</dbReference>
<feature type="binding site" evidence="12 15">
    <location>
        <position position="205"/>
    </location>
    <ligand>
        <name>pyruvate</name>
        <dbReference type="ChEBI" id="CHEBI:15361"/>
    </ligand>
</feature>
<dbReference type="RefSeq" id="WP_135108434.1">
    <property type="nucleotide sequence ID" value="NZ_SRHY01000001.1"/>
</dbReference>
<keyword evidence="5 12" id="KW-0963">Cytoplasm</keyword>
<dbReference type="InterPro" id="IPR002220">
    <property type="entry name" value="DapA-like"/>
</dbReference>
<dbReference type="Gene3D" id="3.20.20.70">
    <property type="entry name" value="Aldolase class I"/>
    <property type="match status" value="1"/>
</dbReference>
<evidence type="ECO:0000256" key="5">
    <source>
        <dbReference type="ARBA" id="ARBA00022490"/>
    </source>
</evidence>
<dbReference type="GO" id="GO:0008840">
    <property type="term" value="F:4-hydroxy-tetrahydrodipicolinate synthase activity"/>
    <property type="evidence" value="ECO:0007669"/>
    <property type="project" value="UniProtKB-UniRule"/>
</dbReference>
<evidence type="ECO:0000256" key="6">
    <source>
        <dbReference type="ARBA" id="ARBA00022605"/>
    </source>
</evidence>
<dbReference type="InterPro" id="IPR013785">
    <property type="entry name" value="Aldolase_TIM"/>
</dbReference>
<dbReference type="Proteomes" id="UP000298484">
    <property type="component" value="Unassembled WGS sequence"/>
</dbReference>
<evidence type="ECO:0000256" key="4">
    <source>
        <dbReference type="ARBA" id="ARBA00012086"/>
    </source>
</evidence>
<comment type="caution">
    <text evidence="16">The sequence shown here is derived from an EMBL/GenBank/DDBJ whole genome shotgun (WGS) entry which is preliminary data.</text>
</comment>